<dbReference type="RefSeq" id="WP_130023673.1">
    <property type="nucleotide sequence ID" value="NZ_SEWF01000053.1"/>
</dbReference>
<dbReference type="EMBL" id="SEWF01000053">
    <property type="protein sequence ID" value="RYU93173.1"/>
    <property type="molecule type" value="Genomic_DNA"/>
</dbReference>
<sequence>MEAHILWKGIEYESLENCLIDTTEEGTEISSTIVGQYAGKIYLIDYQIRTNAAWETLFVAIESRVNHQTQHWQLEGDGQGNWRKNGKVCQQFGGCIDVDIPLTPFTNTLPINRLKLAIGETQLINVIYLDLLAEEFKPVQQKYIRLKEEVYHYENVPNDFEAAITVDANGLVVNYPALFERRALLGHRA</sequence>
<dbReference type="InterPro" id="IPR009467">
    <property type="entry name" value="Glycolipid-bd_prot_put"/>
</dbReference>
<proteinExistence type="predicted"/>
<evidence type="ECO:0000313" key="1">
    <source>
        <dbReference type="EMBL" id="RYU93173.1"/>
    </source>
</evidence>
<accession>A0A4Q5LUQ5</accession>
<evidence type="ECO:0000313" key="2">
    <source>
        <dbReference type="Proteomes" id="UP000293162"/>
    </source>
</evidence>
<comment type="caution">
    <text evidence="1">The sequence shown here is derived from an EMBL/GenBank/DDBJ whole genome shotgun (WGS) entry which is preliminary data.</text>
</comment>
<gene>
    <name evidence="1" type="ORF">EWM59_23365</name>
</gene>
<name>A0A4Q5LUQ5_9BACT</name>
<reference evidence="1 2" key="1">
    <citation type="submission" date="2019-02" db="EMBL/GenBank/DDBJ databases">
        <title>Bacterial novel species Emticicia sp. 17J42-9 isolated from soil.</title>
        <authorList>
            <person name="Jung H.-Y."/>
        </authorList>
    </citation>
    <scope>NUCLEOTIDE SEQUENCE [LARGE SCALE GENOMIC DNA]</scope>
    <source>
        <strain evidence="1 2">17J42-9</strain>
    </source>
</reference>
<dbReference type="AlphaFoldDB" id="A0A4Q5LUQ5"/>
<keyword evidence="2" id="KW-1185">Reference proteome</keyword>
<dbReference type="OrthoDB" id="9814791at2"/>
<organism evidence="1 2">
    <name type="scientific">Emticicia agri</name>
    <dbReference type="NCBI Taxonomy" id="2492393"/>
    <lineage>
        <taxon>Bacteria</taxon>
        <taxon>Pseudomonadati</taxon>
        <taxon>Bacteroidota</taxon>
        <taxon>Cytophagia</taxon>
        <taxon>Cytophagales</taxon>
        <taxon>Leadbetterellaceae</taxon>
        <taxon>Emticicia</taxon>
    </lineage>
</organism>
<dbReference type="Pfam" id="PF06475">
    <property type="entry name" value="Glycolipid_bind"/>
    <property type="match status" value="1"/>
</dbReference>
<protein>
    <submittedName>
        <fullName evidence="1">Uncharacterized protein</fullName>
    </submittedName>
</protein>
<dbReference type="SUPFAM" id="SSF159275">
    <property type="entry name" value="PA1994-like"/>
    <property type="match status" value="1"/>
</dbReference>
<dbReference type="Proteomes" id="UP000293162">
    <property type="component" value="Unassembled WGS sequence"/>
</dbReference>